<feature type="domain" description="Lipid/polyisoprenoid-binding YceI-like" evidence="1">
    <location>
        <begin position="34"/>
        <end position="203"/>
    </location>
</feature>
<evidence type="ECO:0000259" key="1">
    <source>
        <dbReference type="SMART" id="SM00867"/>
    </source>
</evidence>
<protein>
    <submittedName>
        <fullName evidence="2">YceI family protein</fullName>
    </submittedName>
</protein>
<accession>A0A520RYD6</accession>
<dbReference type="InterPro" id="IPR036761">
    <property type="entry name" value="TTHA0802/YceI-like_sf"/>
</dbReference>
<gene>
    <name evidence="2" type="ORF">EVA68_07390</name>
</gene>
<name>A0A520RYD6_9GAMM</name>
<dbReference type="SMART" id="SM00867">
    <property type="entry name" value="YceI"/>
    <property type="match status" value="1"/>
</dbReference>
<dbReference type="SUPFAM" id="SSF101874">
    <property type="entry name" value="YceI-like"/>
    <property type="match status" value="1"/>
</dbReference>
<sequence>MENRYNESLNLRCRYCMNKLVVLFIIFSPLCAADWRLNSDSSHLSFVSIKNGVFAEVHRFKSLTGGVNEEGDAAVRIGLASVETNIPIRNERLKSMLFEIATFSLATVNSKLNMSDFISLPPGASLLALVPLNINLHGIDGKIPASVKVTRSSESVWHVVSIQPLILDASNYKLAAGIESLRAIAGLNDITTVIPVTFSLEFTRS</sequence>
<dbReference type="Pfam" id="PF04264">
    <property type="entry name" value="YceI"/>
    <property type="match status" value="1"/>
</dbReference>
<dbReference type="Gene3D" id="2.40.128.110">
    <property type="entry name" value="Lipid/polyisoprenoid-binding, YceI-like"/>
    <property type="match status" value="1"/>
</dbReference>
<dbReference type="InterPro" id="IPR027016">
    <property type="entry name" value="UCP029811"/>
</dbReference>
<dbReference type="EMBL" id="SHAG01000041">
    <property type="protein sequence ID" value="RZO75262.1"/>
    <property type="molecule type" value="Genomic_DNA"/>
</dbReference>
<organism evidence="2 3">
    <name type="scientific">OM182 bacterium</name>
    <dbReference type="NCBI Taxonomy" id="2510334"/>
    <lineage>
        <taxon>Bacteria</taxon>
        <taxon>Pseudomonadati</taxon>
        <taxon>Pseudomonadota</taxon>
        <taxon>Gammaproteobacteria</taxon>
        <taxon>OMG group</taxon>
        <taxon>OM182 clade</taxon>
    </lineage>
</organism>
<reference evidence="2 3" key="1">
    <citation type="submission" date="2019-02" db="EMBL/GenBank/DDBJ databases">
        <title>Prokaryotic population dynamics and viral predation in marine succession experiment using metagenomics: the confinement effect.</title>
        <authorList>
            <person name="Haro-Moreno J.M."/>
            <person name="Rodriguez-Valera F."/>
            <person name="Lopez-Perez M."/>
        </authorList>
    </citation>
    <scope>NUCLEOTIDE SEQUENCE [LARGE SCALE GENOMIC DNA]</scope>
    <source>
        <strain evidence="2">MED-G157</strain>
    </source>
</reference>
<proteinExistence type="predicted"/>
<dbReference type="Proteomes" id="UP000316199">
    <property type="component" value="Unassembled WGS sequence"/>
</dbReference>
<dbReference type="InterPro" id="IPR007372">
    <property type="entry name" value="Lipid/polyisoprenoid-bd_YceI"/>
</dbReference>
<comment type="caution">
    <text evidence="2">The sequence shown here is derived from an EMBL/GenBank/DDBJ whole genome shotgun (WGS) entry which is preliminary data.</text>
</comment>
<dbReference type="PIRSF" id="PIRSF029811">
    <property type="entry name" value="UCP029811"/>
    <property type="match status" value="1"/>
</dbReference>
<dbReference type="AlphaFoldDB" id="A0A520RYD6"/>
<evidence type="ECO:0000313" key="3">
    <source>
        <dbReference type="Proteomes" id="UP000316199"/>
    </source>
</evidence>
<evidence type="ECO:0000313" key="2">
    <source>
        <dbReference type="EMBL" id="RZO75262.1"/>
    </source>
</evidence>